<dbReference type="GO" id="GO:0007015">
    <property type="term" value="P:actin filament organization"/>
    <property type="evidence" value="ECO:0007669"/>
    <property type="project" value="TreeGrafter"/>
</dbReference>
<dbReference type="RefSeq" id="XP_066913609.1">
    <property type="nucleotide sequence ID" value="XM_067057508.1"/>
</dbReference>
<name>A0A7M5UZC1_9CNID</name>
<sequence>MANRPKGFGMTAELNRKKEAKFDPDLANDAFEWLRLVLIDGGHDDMADVLKHVSSSGDVAPPLKNGKILCTVINCIKPGTVRKINDSKMAFKEMENISKFLTGCEELGCDKGDLFQTVDLYESQNPNQVINGIVALGRKSQTIGYDGPCLGPQESTENKREFSEEQLKAGKNVIGLQMGSNKGASQAGQNFGKTRAIID</sequence>
<dbReference type="PROSITE" id="PS01052">
    <property type="entry name" value="CALPONIN_1"/>
    <property type="match status" value="1"/>
</dbReference>
<dbReference type="InterPro" id="IPR000557">
    <property type="entry name" value="Calponin_repeat"/>
</dbReference>
<keyword evidence="4 6" id="KW-0009">Actin-binding</keyword>
<evidence type="ECO:0000256" key="1">
    <source>
        <dbReference type="ARBA" id="ARBA00009631"/>
    </source>
</evidence>
<dbReference type="GeneID" id="136800898"/>
<dbReference type="InterPro" id="IPR036872">
    <property type="entry name" value="CH_dom_sf"/>
</dbReference>
<keyword evidence="9" id="KW-1185">Reference proteome</keyword>
<accession>A0A7M5UZC1</accession>
<evidence type="ECO:0000256" key="4">
    <source>
        <dbReference type="ARBA" id="ARBA00023203"/>
    </source>
</evidence>
<dbReference type="InterPro" id="IPR001997">
    <property type="entry name" value="Calponin/LIMCH1"/>
</dbReference>
<organism evidence="8 9">
    <name type="scientific">Clytia hemisphaerica</name>
    <dbReference type="NCBI Taxonomy" id="252671"/>
    <lineage>
        <taxon>Eukaryota</taxon>
        <taxon>Metazoa</taxon>
        <taxon>Cnidaria</taxon>
        <taxon>Hydrozoa</taxon>
        <taxon>Hydroidolina</taxon>
        <taxon>Leptothecata</taxon>
        <taxon>Obeliida</taxon>
        <taxon>Clytiidae</taxon>
        <taxon>Clytia</taxon>
    </lineage>
</organism>
<comment type="similarity">
    <text evidence="1 6">Belongs to the calponin family.</text>
</comment>
<evidence type="ECO:0000256" key="5">
    <source>
        <dbReference type="ARBA" id="ARBA00025109"/>
    </source>
</evidence>
<evidence type="ECO:0000256" key="6">
    <source>
        <dbReference type="RuleBase" id="RU361224"/>
    </source>
</evidence>
<dbReference type="SMART" id="SM00033">
    <property type="entry name" value="CH"/>
    <property type="match status" value="1"/>
</dbReference>
<evidence type="ECO:0000313" key="8">
    <source>
        <dbReference type="EnsemblMetazoa" id="CLYHEMP006654.1"/>
    </source>
</evidence>
<dbReference type="PANTHER" id="PTHR47385">
    <property type="entry name" value="CALPONIN"/>
    <property type="match status" value="1"/>
</dbReference>
<keyword evidence="3 6" id="KW-0112">Calmodulin-binding</keyword>
<dbReference type="InterPro" id="IPR003096">
    <property type="entry name" value="SM22_calponin"/>
</dbReference>
<dbReference type="GO" id="GO:0051015">
    <property type="term" value="F:actin filament binding"/>
    <property type="evidence" value="ECO:0007669"/>
    <property type="project" value="TreeGrafter"/>
</dbReference>
<dbReference type="PROSITE" id="PS50021">
    <property type="entry name" value="CH"/>
    <property type="match status" value="1"/>
</dbReference>
<proteinExistence type="inferred from homology"/>
<evidence type="ECO:0000313" key="9">
    <source>
        <dbReference type="Proteomes" id="UP000594262"/>
    </source>
</evidence>
<keyword evidence="2" id="KW-0677">Repeat</keyword>
<comment type="function">
    <text evidence="5 6">Thin filament-associated protein that is implicated in the regulation and modulation of smooth muscle contraction. It is capable of binding to actin, calmodulin and tropomyosin. The interaction of calponin with actin inhibits the actomyosin Mg-ATPase activity.</text>
</comment>
<dbReference type="OrthoDB" id="21595at2759"/>
<dbReference type="SUPFAM" id="SSF47576">
    <property type="entry name" value="Calponin-homology domain, CH-domain"/>
    <property type="match status" value="1"/>
</dbReference>
<dbReference type="EnsemblMetazoa" id="CLYHEMT006654.1">
    <property type="protein sequence ID" value="CLYHEMP006654.1"/>
    <property type="gene ID" value="CLYHEMG006654"/>
</dbReference>
<protein>
    <recommendedName>
        <fullName evidence="6">Calponin</fullName>
    </recommendedName>
</protein>
<evidence type="ECO:0000256" key="3">
    <source>
        <dbReference type="ARBA" id="ARBA00022860"/>
    </source>
</evidence>
<evidence type="ECO:0000256" key="2">
    <source>
        <dbReference type="ARBA" id="ARBA00022737"/>
    </source>
</evidence>
<reference evidence="8" key="1">
    <citation type="submission" date="2021-01" db="UniProtKB">
        <authorList>
            <consortium name="EnsemblMetazoa"/>
        </authorList>
    </citation>
    <scope>IDENTIFICATION</scope>
</reference>
<dbReference type="Pfam" id="PF00402">
    <property type="entry name" value="Calponin"/>
    <property type="match status" value="1"/>
</dbReference>
<dbReference type="Gene3D" id="1.10.418.10">
    <property type="entry name" value="Calponin-like domain"/>
    <property type="match status" value="1"/>
</dbReference>
<dbReference type="GO" id="GO:0005516">
    <property type="term" value="F:calmodulin binding"/>
    <property type="evidence" value="ECO:0007669"/>
    <property type="project" value="UniProtKB-KW"/>
</dbReference>
<dbReference type="PANTHER" id="PTHR47385:SF14">
    <property type="entry name" value="TRANSGELIN"/>
    <property type="match status" value="1"/>
</dbReference>
<evidence type="ECO:0000259" key="7">
    <source>
        <dbReference type="PROSITE" id="PS50021"/>
    </source>
</evidence>
<dbReference type="Proteomes" id="UP000594262">
    <property type="component" value="Unplaced"/>
</dbReference>
<dbReference type="AlphaFoldDB" id="A0A7M5UZC1"/>
<feature type="domain" description="Calponin-homology (CH)" evidence="7">
    <location>
        <begin position="24"/>
        <end position="141"/>
    </location>
</feature>
<dbReference type="GO" id="GO:0015629">
    <property type="term" value="C:actin cytoskeleton"/>
    <property type="evidence" value="ECO:0007669"/>
    <property type="project" value="TreeGrafter"/>
</dbReference>
<dbReference type="GO" id="GO:0031032">
    <property type="term" value="P:actomyosin structure organization"/>
    <property type="evidence" value="ECO:0007669"/>
    <property type="project" value="InterPro"/>
</dbReference>
<dbReference type="Pfam" id="PF00307">
    <property type="entry name" value="CH"/>
    <property type="match status" value="1"/>
</dbReference>
<dbReference type="InterPro" id="IPR001715">
    <property type="entry name" value="CH_dom"/>
</dbReference>
<dbReference type="PRINTS" id="PR00888">
    <property type="entry name" value="SM22CALPONIN"/>
</dbReference>
<dbReference type="PRINTS" id="PR00889">
    <property type="entry name" value="CALPONIN"/>
</dbReference>
<dbReference type="PROSITE" id="PS51122">
    <property type="entry name" value="CALPONIN_2"/>
    <property type="match status" value="1"/>
</dbReference>
<dbReference type="InterPro" id="IPR050606">
    <property type="entry name" value="Calponin-like"/>
</dbReference>